<evidence type="ECO:0000313" key="3">
    <source>
        <dbReference type="Proteomes" id="UP000509510"/>
    </source>
</evidence>
<dbReference type="GeneID" id="55997647"/>
<dbReference type="GO" id="GO:0016491">
    <property type="term" value="F:oxidoreductase activity"/>
    <property type="evidence" value="ECO:0007669"/>
    <property type="project" value="InterPro"/>
</dbReference>
<dbReference type="Proteomes" id="UP000509510">
    <property type="component" value="Chromosome V"/>
</dbReference>
<comment type="similarity">
    <text evidence="1">Belongs to the asaB hydroxylase/desaturase family.</text>
</comment>
<reference evidence="3" key="1">
    <citation type="submission" date="2020-06" db="EMBL/GenBank/DDBJ databases">
        <title>A chromosome-scale genome assembly of Talaromyces rugulosus W13939.</title>
        <authorList>
            <person name="Wang B."/>
            <person name="Guo L."/>
            <person name="Ye K."/>
            <person name="Wang L."/>
        </authorList>
    </citation>
    <scope>NUCLEOTIDE SEQUENCE [LARGE SCALE GENOMIC DNA]</scope>
    <source>
        <strain evidence="3">W13939</strain>
    </source>
</reference>
<dbReference type="OrthoDB" id="4223284at2759"/>
<name>A0A7H8RAI7_TALRU</name>
<dbReference type="PANTHER" id="PTHR34598:SF3">
    <property type="entry name" value="OXIDOREDUCTASE AN1597"/>
    <property type="match status" value="1"/>
</dbReference>
<protein>
    <submittedName>
        <fullName evidence="2">Uncharacterized protein</fullName>
    </submittedName>
</protein>
<sequence>MSVHAALGFLPNEELFQHERPYSLKFEPPEGLRRTNIQAEYRENIIEDIRGHEDDFNMEKNGFALVPFHTKMTYEDFENEDKILAIRKQHEAFPIATGGTYEHNQPTTMVHIDISKDWARQLAGGLNHKMGVRELPSQNYRFYNLWRPIRGPIRRWPLALCDNSNLDIDAIEIGDVVFEDFTINNEYIHFSPEQKWYYVSEQQDSEAWVFVQGDAKPHTRHGVPHSSFQIPGVNNDAVPRETIEIRAVAYFEDDVQLF</sequence>
<organism evidence="2 3">
    <name type="scientific">Talaromyces rugulosus</name>
    <name type="common">Penicillium rugulosum</name>
    <dbReference type="NCBI Taxonomy" id="121627"/>
    <lineage>
        <taxon>Eukaryota</taxon>
        <taxon>Fungi</taxon>
        <taxon>Dikarya</taxon>
        <taxon>Ascomycota</taxon>
        <taxon>Pezizomycotina</taxon>
        <taxon>Eurotiomycetes</taxon>
        <taxon>Eurotiomycetidae</taxon>
        <taxon>Eurotiales</taxon>
        <taxon>Trichocomaceae</taxon>
        <taxon>Talaromyces</taxon>
        <taxon>Talaromyces sect. Islandici</taxon>
    </lineage>
</organism>
<keyword evidence="3" id="KW-1185">Reference proteome</keyword>
<dbReference type="KEGG" id="trg:TRUGW13939_10166"/>
<dbReference type="RefSeq" id="XP_035349172.1">
    <property type="nucleotide sequence ID" value="XM_035493279.1"/>
</dbReference>
<dbReference type="NCBIfam" id="NF041278">
    <property type="entry name" value="CmcJ_NvfI_EfuI"/>
    <property type="match status" value="1"/>
</dbReference>
<dbReference type="PANTHER" id="PTHR34598">
    <property type="entry name" value="BLL6449 PROTEIN"/>
    <property type="match status" value="1"/>
</dbReference>
<dbReference type="InterPro" id="IPR044053">
    <property type="entry name" value="AsaB-like"/>
</dbReference>
<dbReference type="AlphaFoldDB" id="A0A7H8RAI7"/>
<evidence type="ECO:0000256" key="1">
    <source>
        <dbReference type="ARBA" id="ARBA00023604"/>
    </source>
</evidence>
<proteinExistence type="inferred from homology"/>
<evidence type="ECO:0000313" key="2">
    <source>
        <dbReference type="EMBL" id="QKX62998.1"/>
    </source>
</evidence>
<accession>A0A7H8RAI7</accession>
<dbReference type="EMBL" id="CP055902">
    <property type="protein sequence ID" value="QKX62998.1"/>
    <property type="molecule type" value="Genomic_DNA"/>
</dbReference>
<gene>
    <name evidence="2" type="ORF">TRUGW13939_10166</name>
</gene>